<sequence length="317" mass="34940">MIKEVGVLSGRDQDGNINEEGYQRRQRLVNTAQRCLTKLPFSLFISLADAQSYGEVNQLGGVFVNGRPLPNGVRLRIVELAQLGIRPCDISRQLRVSHGCVSKILARYNETGSILPGAIGGSKPRVTTPVVVKHIRDYKQKDPGIFAWEIKDKLISDGVCDKYNVPSVSSISRILRHKLCSNSLGGATGTLAAPPYDVTSKEHRHLYNPIYPYPCSAAIAAQPSTCMLSPGSKSMPLSPTPTWHRPHPHPGDIFPFRGPPPLAHGRPPLSAQAMSAPPTSMHLESNLQTMHAQNFQNVPNYGNYYYMYFQNMQNVKG</sequence>
<keyword evidence="5" id="KW-0238">DNA-binding</keyword>
<keyword evidence="9" id="KW-1185">Reference proteome</keyword>
<evidence type="ECO:0000313" key="10">
    <source>
        <dbReference type="RefSeq" id="XP_014664840.1"/>
    </source>
</evidence>
<keyword evidence="7" id="KW-0539">Nucleus</keyword>
<evidence type="ECO:0000256" key="1">
    <source>
        <dbReference type="ARBA" id="ARBA00004123"/>
    </source>
</evidence>
<dbReference type="RefSeq" id="XP_014664840.1">
    <property type="nucleotide sequence ID" value="XM_014809354.1"/>
</dbReference>
<dbReference type="SUPFAM" id="SSF46689">
    <property type="entry name" value="Homeodomain-like"/>
    <property type="match status" value="1"/>
</dbReference>
<dbReference type="CDD" id="cd00131">
    <property type="entry name" value="PAX"/>
    <property type="match status" value="1"/>
</dbReference>
<dbReference type="PRINTS" id="PR00027">
    <property type="entry name" value="PAIREDBOX"/>
</dbReference>
<dbReference type="GeneID" id="106807100"/>
<keyword evidence="6" id="KW-0804">Transcription</keyword>
<reference evidence="10" key="1">
    <citation type="submission" date="2025-08" db="UniProtKB">
        <authorList>
            <consortium name="RefSeq"/>
        </authorList>
    </citation>
    <scope>IDENTIFICATION</scope>
</reference>
<comment type="subcellular location">
    <subcellularLocation>
        <location evidence="1">Nucleus</location>
    </subcellularLocation>
</comment>
<dbReference type="InterPro" id="IPR043565">
    <property type="entry name" value="PAX_fam"/>
</dbReference>
<evidence type="ECO:0000256" key="4">
    <source>
        <dbReference type="ARBA" id="ARBA00023015"/>
    </source>
</evidence>
<gene>
    <name evidence="10" type="primary">LOC106807100</name>
</gene>
<dbReference type="InterPro" id="IPR043182">
    <property type="entry name" value="PAIRED_DNA-bd_dom"/>
</dbReference>
<evidence type="ECO:0000313" key="9">
    <source>
        <dbReference type="Proteomes" id="UP000695022"/>
    </source>
</evidence>
<evidence type="ECO:0000256" key="3">
    <source>
        <dbReference type="ARBA" id="ARBA00022724"/>
    </source>
</evidence>
<evidence type="ECO:0000256" key="5">
    <source>
        <dbReference type="ARBA" id="ARBA00023125"/>
    </source>
</evidence>
<keyword evidence="3" id="KW-0563">Paired box</keyword>
<dbReference type="InterPro" id="IPR001523">
    <property type="entry name" value="Paired_dom"/>
</dbReference>
<dbReference type="InterPro" id="IPR009057">
    <property type="entry name" value="Homeodomain-like_sf"/>
</dbReference>
<dbReference type="Gene3D" id="1.10.10.10">
    <property type="entry name" value="Winged helix-like DNA-binding domain superfamily/Winged helix DNA-binding domain"/>
    <property type="match status" value="2"/>
</dbReference>
<proteinExistence type="predicted"/>
<dbReference type="InterPro" id="IPR036388">
    <property type="entry name" value="WH-like_DNA-bd_sf"/>
</dbReference>
<keyword evidence="2" id="KW-0217">Developmental protein</keyword>
<dbReference type="PROSITE" id="PS51057">
    <property type="entry name" value="PAIRED_2"/>
    <property type="match status" value="1"/>
</dbReference>
<evidence type="ECO:0000256" key="7">
    <source>
        <dbReference type="ARBA" id="ARBA00023242"/>
    </source>
</evidence>
<dbReference type="Proteomes" id="UP000695022">
    <property type="component" value="Unplaced"/>
</dbReference>
<dbReference type="SMART" id="SM00351">
    <property type="entry name" value="PAX"/>
    <property type="match status" value="1"/>
</dbReference>
<keyword evidence="4" id="KW-0805">Transcription regulation</keyword>
<name>A0ABM1DY19_PRICU</name>
<dbReference type="PANTHER" id="PTHR45636">
    <property type="entry name" value="PAIRED BOX PROTEIN PAX-6-RELATED-RELATED"/>
    <property type="match status" value="1"/>
</dbReference>
<evidence type="ECO:0000256" key="6">
    <source>
        <dbReference type="ARBA" id="ARBA00023163"/>
    </source>
</evidence>
<evidence type="ECO:0000259" key="8">
    <source>
        <dbReference type="PROSITE" id="PS51057"/>
    </source>
</evidence>
<dbReference type="Pfam" id="PF00292">
    <property type="entry name" value="PAX"/>
    <property type="match status" value="1"/>
</dbReference>
<dbReference type="PROSITE" id="PS00034">
    <property type="entry name" value="PAIRED_1"/>
    <property type="match status" value="1"/>
</dbReference>
<protein>
    <submittedName>
        <fullName evidence="10">Paired box protein Pax-9-like</fullName>
    </submittedName>
</protein>
<organism evidence="9 10">
    <name type="scientific">Priapulus caudatus</name>
    <name type="common">Priapulid worm</name>
    <dbReference type="NCBI Taxonomy" id="37621"/>
    <lineage>
        <taxon>Eukaryota</taxon>
        <taxon>Metazoa</taxon>
        <taxon>Ecdysozoa</taxon>
        <taxon>Scalidophora</taxon>
        <taxon>Priapulida</taxon>
        <taxon>Priapulimorpha</taxon>
        <taxon>Priapulimorphida</taxon>
        <taxon>Priapulidae</taxon>
        <taxon>Priapulus</taxon>
    </lineage>
</organism>
<dbReference type="PANTHER" id="PTHR45636:SF16">
    <property type="entry name" value="PAIRED BOX POX-MESO PROTEIN"/>
    <property type="match status" value="1"/>
</dbReference>
<feature type="domain" description="Paired" evidence="8">
    <location>
        <begin position="52"/>
        <end position="178"/>
    </location>
</feature>
<accession>A0ABM1DY19</accession>
<evidence type="ECO:0000256" key="2">
    <source>
        <dbReference type="ARBA" id="ARBA00022473"/>
    </source>
</evidence>